<sequence>MAISKLTLIGGSAGLVSATAGGVAIYLNSGESIRDYIANKNDSNTKFISLVKDAQKALESRYEKGKDHKPKNGNVEVKKDQIVAWCEKSASTKFSSETDPTYLSLKTWCFVDITSLSEKANKNKVENRVYVSDKDGNDEAWKNAWSTYNGGKSANTLRITDSDLTNLNTDNKEKGALDLHKWCSRTGDSKMYQEDSETTYQKYLKWCFKDSAG</sequence>
<dbReference type="STRING" id="432608.A6V39_04430"/>
<organism evidence="1 2">
    <name type="scientific">Candidatus Mycoplasma haematobovis</name>
    <dbReference type="NCBI Taxonomy" id="432608"/>
    <lineage>
        <taxon>Bacteria</taxon>
        <taxon>Bacillati</taxon>
        <taxon>Mycoplasmatota</taxon>
        <taxon>Mollicutes</taxon>
        <taxon>Mycoplasmataceae</taxon>
        <taxon>Mycoplasma</taxon>
    </lineage>
</organism>
<comment type="caution">
    <text evidence="1">The sequence shown here is derived from an EMBL/GenBank/DDBJ whole genome shotgun (WGS) entry which is preliminary data.</text>
</comment>
<accession>A0A1A9QDR3</accession>
<protein>
    <submittedName>
        <fullName evidence="1">Uncharacterized protein</fullName>
    </submittedName>
</protein>
<gene>
    <name evidence="1" type="ORF">A6V39_04430</name>
</gene>
<reference evidence="2" key="1">
    <citation type="submission" date="2016-04" db="EMBL/GenBank/DDBJ databases">
        <authorList>
            <person name="Quiroz-Castaneda R.E."/>
            <person name="Martinez-Ocampo F."/>
        </authorList>
    </citation>
    <scope>NUCLEOTIDE SEQUENCE [LARGE SCALE GENOMIC DNA]</scope>
    <source>
        <strain evidence="2">INIFAP01</strain>
    </source>
</reference>
<evidence type="ECO:0000313" key="1">
    <source>
        <dbReference type="EMBL" id="OAL10131.1"/>
    </source>
</evidence>
<dbReference type="RefSeq" id="WP_187150516.1">
    <property type="nucleotide sequence ID" value="NZ_LWUJ01000012.1"/>
</dbReference>
<dbReference type="AlphaFoldDB" id="A0A1A9QDR3"/>
<proteinExistence type="predicted"/>
<dbReference type="Proteomes" id="UP000077623">
    <property type="component" value="Unassembled WGS sequence"/>
</dbReference>
<dbReference type="EMBL" id="LWUJ01000012">
    <property type="protein sequence ID" value="OAL10131.1"/>
    <property type="molecule type" value="Genomic_DNA"/>
</dbReference>
<evidence type="ECO:0000313" key="2">
    <source>
        <dbReference type="Proteomes" id="UP000077623"/>
    </source>
</evidence>
<name>A0A1A9QDR3_9MOLU</name>
<keyword evidence="2" id="KW-1185">Reference proteome</keyword>